<reference evidence="3 4" key="1">
    <citation type="journal article" date="2018" name="MBio">
        <title>Insights into the evolution of host association through the isolation and characterization of a novel human periodontal pathobiont, Desulfobulbus oralis.</title>
        <authorList>
            <person name="Cross K.L."/>
            <person name="Chirania P."/>
            <person name="Xiong W."/>
            <person name="Beall C.J."/>
            <person name="Elkins J.G."/>
            <person name="Giannone R.J."/>
            <person name="Griffen A.L."/>
            <person name="Guss A.M."/>
            <person name="Hettich R.L."/>
            <person name="Joshi S.S."/>
            <person name="Mokrzan E.M."/>
            <person name="Martin R.K."/>
            <person name="Zhulin I.B."/>
            <person name="Leys E.J."/>
            <person name="Podar M."/>
        </authorList>
    </citation>
    <scope>NUCLEOTIDE SEQUENCE [LARGE SCALE GENOMIC DNA]</scope>
    <source>
        <strain evidence="3 4">ORNL</strain>
    </source>
</reference>
<organism evidence="3 4">
    <name type="scientific">Desulfobulbus oralis</name>
    <dbReference type="NCBI Taxonomy" id="1986146"/>
    <lineage>
        <taxon>Bacteria</taxon>
        <taxon>Pseudomonadati</taxon>
        <taxon>Thermodesulfobacteriota</taxon>
        <taxon>Desulfobulbia</taxon>
        <taxon>Desulfobulbales</taxon>
        <taxon>Desulfobulbaceae</taxon>
        <taxon>Desulfobulbus</taxon>
    </lineage>
</organism>
<feature type="coiled-coil region" evidence="1">
    <location>
        <begin position="35"/>
        <end position="87"/>
    </location>
</feature>
<evidence type="ECO:0008006" key="5">
    <source>
        <dbReference type="Google" id="ProtNLM"/>
    </source>
</evidence>
<feature type="signal peptide" evidence="2">
    <location>
        <begin position="1"/>
        <end position="28"/>
    </location>
</feature>
<dbReference type="EMBL" id="CP021255">
    <property type="protein sequence ID" value="AVD71353.1"/>
    <property type="molecule type" value="Genomic_DNA"/>
</dbReference>
<gene>
    <name evidence="3" type="ORF">CAY53_07640</name>
</gene>
<proteinExistence type="predicted"/>
<keyword evidence="1" id="KW-0175">Coiled coil</keyword>
<dbReference type="RefSeq" id="WP_104936619.1">
    <property type="nucleotide sequence ID" value="NZ_CP021255.1"/>
</dbReference>
<dbReference type="OrthoDB" id="5417572at2"/>
<evidence type="ECO:0000256" key="2">
    <source>
        <dbReference type="SAM" id="SignalP"/>
    </source>
</evidence>
<dbReference type="NCBIfam" id="NF033652">
    <property type="entry name" value="LbtU_sider_porin"/>
    <property type="match status" value="1"/>
</dbReference>
<feature type="chain" id="PRO_5014992427" description="Porin" evidence="2">
    <location>
        <begin position="29"/>
        <end position="416"/>
    </location>
</feature>
<keyword evidence="4" id="KW-1185">Reference proteome</keyword>
<protein>
    <recommendedName>
        <fullName evidence="5">Porin</fullName>
    </recommendedName>
</protein>
<dbReference type="KEGG" id="deo:CAY53_07640"/>
<dbReference type="SUPFAM" id="SSF56935">
    <property type="entry name" value="Porins"/>
    <property type="match status" value="1"/>
</dbReference>
<name>A0A2L1GNU5_9BACT</name>
<evidence type="ECO:0000313" key="3">
    <source>
        <dbReference type="EMBL" id="AVD71353.1"/>
    </source>
</evidence>
<dbReference type="Proteomes" id="UP000239867">
    <property type="component" value="Chromosome"/>
</dbReference>
<dbReference type="AlphaFoldDB" id="A0A2L1GNU5"/>
<evidence type="ECO:0000256" key="1">
    <source>
        <dbReference type="SAM" id="Coils"/>
    </source>
</evidence>
<keyword evidence="2" id="KW-0732">Signal</keyword>
<accession>A0A2L1GNU5</accession>
<sequence length="416" mass="45004">MCRKFLNSAALAVLTGAFFLGGATNVLAAPSSRDIQAMKAEIEALKQQNEALSRRLEQMEQGMAGQNERLQAQETKLEEQKAKESAEEGSDLIGNIGKYISLHGSVDADIDFYRDFAHNNSSDINIDAVELEFEAKLSEWARAVALLKYEDGEDNIFLDEGYIVLGGTESFPAFFKLGKYVTPFGDYTTHMVDDPFTQTLGEINDGAATIGFSKNGFTGTVFAYNGVDEHDDEHEINGVGAALRYDREEEDGLSFSAGLGLVSNLATAGGIKDVLPRNADDKAVMTDTVAGLNVHGSIGYAGFSALAEYTTALDNFEAADLEYRGDGAQPAALNTELAYGTEIAGLDTEFALGFQKTWEALALEVPEFRYSAAVALGIFEGTTLTLEYFFDRDYDEADGGTGEDGHGFTTRLSYAF</sequence>
<evidence type="ECO:0000313" key="4">
    <source>
        <dbReference type="Proteomes" id="UP000239867"/>
    </source>
</evidence>